<protein>
    <submittedName>
        <fullName evidence="1">Uncharacterized protein</fullName>
    </submittedName>
</protein>
<gene>
    <name evidence="1" type="ORF">C2G38_2243816</name>
</gene>
<dbReference type="OrthoDB" id="2353628at2759"/>
<dbReference type="PANTHER" id="PTHR46963">
    <property type="entry name" value="SIMILAR TO RIKEN CDNA E130308A19"/>
    <property type="match status" value="1"/>
</dbReference>
<organism evidence="1 2">
    <name type="scientific">Gigaspora rosea</name>
    <dbReference type="NCBI Taxonomy" id="44941"/>
    <lineage>
        <taxon>Eukaryota</taxon>
        <taxon>Fungi</taxon>
        <taxon>Fungi incertae sedis</taxon>
        <taxon>Mucoromycota</taxon>
        <taxon>Glomeromycotina</taxon>
        <taxon>Glomeromycetes</taxon>
        <taxon>Diversisporales</taxon>
        <taxon>Gigasporaceae</taxon>
        <taxon>Gigaspora</taxon>
    </lineage>
</organism>
<proteinExistence type="predicted"/>
<reference evidence="1 2" key="1">
    <citation type="submission" date="2018-06" db="EMBL/GenBank/DDBJ databases">
        <title>Comparative genomics reveals the genomic features of Rhizophagus irregularis, R. cerebriforme, R. diaphanum and Gigaspora rosea, and their symbiotic lifestyle signature.</title>
        <authorList>
            <person name="Morin E."/>
            <person name="San Clemente H."/>
            <person name="Chen E.C.H."/>
            <person name="De La Providencia I."/>
            <person name="Hainaut M."/>
            <person name="Kuo A."/>
            <person name="Kohler A."/>
            <person name="Murat C."/>
            <person name="Tang N."/>
            <person name="Roy S."/>
            <person name="Loubradou J."/>
            <person name="Henrissat B."/>
            <person name="Grigoriev I.V."/>
            <person name="Corradi N."/>
            <person name="Roux C."/>
            <person name="Martin F.M."/>
        </authorList>
    </citation>
    <scope>NUCLEOTIDE SEQUENCE [LARGE SCALE GENOMIC DNA]</scope>
    <source>
        <strain evidence="1 2">DAOM 194757</strain>
    </source>
</reference>
<dbReference type="Proteomes" id="UP000266673">
    <property type="component" value="Unassembled WGS sequence"/>
</dbReference>
<evidence type="ECO:0000313" key="1">
    <source>
        <dbReference type="EMBL" id="RIB21616.1"/>
    </source>
</evidence>
<dbReference type="AlphaFoldDB" id="A0A397VR38"/>
<accession>A0A397VR38</accession>
<dbReference type="InterPro" id="IPR042838">
    <property type="entry name" value="KIAA1958"/>
</dbReference>
<dbReference type="PANTHER" id="PTHR46963:SF4">
    <property type="entry name" value="HYPOTHETICAL PROTEIN MGC115716"/>
    <property type="match status" value="1"/>
</dbReference>
<keyword evidence="2" id="KW-1185">Reference proteome</keyword>
<evidence type="ECO:0000313" key="2">
    <source>
        <dbReference type="Proteomes" id="UP000266673"/>
    </source>
</evidence>
<sequence length="229" mass="26266">MSNNLQEENNIQKNLDQIDNREELDEFLSLFIAWLKRKDGTTSKVESVHNYYAALARYLREHNSIGSGLRLWDKYYFPKALKCLDGKMCFLQMDGYGDTLTSDEITACLNRNYLSVTNNEGLIRRIFFLVVIIVWCGLRGGDTCNLQYRDIESRADDGRYGHTAIRTVPIPSDNNENQFTLIKDIILYLSKRPVECQDSDPLSLECVRKASDSKTGFGTNFSCMGVNKR</sequence>
<name>A0A397VR38_9GLOM</name>
<dbReference type="EMBL" id="QKWP01000350">
    <property type="protein sequence ID" value="RIB21616.1"/>
    <property type="molecule type" value="Genomic_DNA"/>
</dbReference>
<comment type="caution">
    <text evidence="1">The sequence shown here is derived from an EMBL/GenBank/DDBJ whole genome shotgun (WGS) entry which is preliminary data.</text>
</comment>